<dbReference type="PANTHER" id="PTHR38793">
    <property type="entry name" value="SLATT_FUNGAL DOMAIN-CONTAINING PROTEIN-RELATED"/>
    <property type="match status" value="1"/>
</dbReference>
<evidence type="ECO:0000259" key="3">
    <source>
        <dbReference type="Pfam" id="PF18142"/>
    </source>
</evidence>
<keyword evidence="2" id="KW-0472">Membrane</keyword>
<keyword evidence="2" id="KW-1133">Transmembrane helix</keyword>
<feature type="transmembrane region" description="Helical" evidence="2">
    <location>
        <begin position="127"/>
        <end position="146"/>
    </location>
</feature>
<dbReference type="EMBL" id="MU251479">
    <property type="protein sequence ID" value="KAG9233997.1"/>
    <property type="molecule type" value="Genomic_DNA"/>
</dbReference>
<evidence type="ECO:0000256" key="1">
    <source>
        <dbReference type="SAM" id="MobiDB-lite"/>
    </source>
</evidence>
<feature type="compositionally biased region" description="Low complexity" evidence="1">
    <location>
        <begin position="10"/>
        <end position="22"/>
    </location>
</feature>
<reference evidence="4" key="1">
    <citation type="journal article" date="2021" name="IMA Fungus">
        <title>Genomic characterization of three marine fungi, including Emericellopsis atlantica sp. nov. with signatures of a generalist lifestyle and marine biomass degradation.</title>
        <authorList>
            <person name="Hagestad O.C."/>
            <person name="Hou L."/>
            <person name="Andersen J.H."/>
            <person name="Hansen E.H."/>
            <person name="Altermark B."/>
            <person name="Li C."/>
            <person name="Kuhnert E."/>
            <person name="Cox R.J."/>
            <person name="Crous P.W."/>
            <person name="Spatafora J.W."/>
            <person name="Lail K."/>
            <person name="Amirebrahimi M."/>
            <person name="Lipzen A."/>
            <person name="Pangilinan J."/>
            <person name="Andreopoulos W."/>
            <person name="Hayes R.D."/>
            <person name="Ng V."/>
            <person name="Grigoriev I.V."/>
            <person name="Jackson S.A."/>
            <person name="Sutton T.D.S."/>
            <person name="Dobson A.D.W."/>
            <person name="Rama T."/>
        </authorList>
    </citation>
    <scope>NUCLEOTIDE SEQUENCE</scope>
    <source>
        <strain evidence="4">TRa018bII</strain>
    </source>
</reference>
<sequence length="230" mass="25117">MTTMLDPKQPSSSAPSFRSGSPTPEDLTTMGHAHILRRLPDADLTIVIHSIGGSRSTESQEPVHPTSWLYPPKGLPDGLYRDTVRARVKAQTMYYTFSIFFNLSLVLQLILGALLTALGARATGKDVLITILAVGNTIIAGLLALMHNSGLPDRYQKDWDEFDKVEAYMRELMNTGIVLKDMTRDEVIEVCYANFRKAKDTIAKNQPAAYTATEGGAAPVGETGAPRGHQ</sequence>
<dbReference type="Proteomes" id="UP000824998">
    <property type="component" value="Unassembled WGS sequence"/>
</dbReference>
<organism evidence="4 5">
    <name type="scientific">Amylocarpus encephaloides</name>
    <dbReference type="NCBI Taxonomy" id="45428"/>
    <lineage>
        <taxon>Eukaryota</taxon>
        <taxon>Fungi</taxon>
        <taxon>Dikarya</taxon>
        <taxon>Ascomycota</taxon>
        <taxon>Pezizomycotina</taxon>
        <taxon>Leotiomycetes</taxon>
        <taxon>Helotiales</taxon>
        <taxon>Helotiales incertae sedis</taxon>
        <taxon>Amylocarpus</taxon>
    </lineage>
</organism>
<comment type="caution">
    <text evidence="4">The sequence shown here is derived from an EMBL/GenBank/DDBJ whole genome shotgun (WGS) entry which is preliminary data.</text>
</comment>
<evidence type="ECO:0000313" key="4">
    <source>
        <dbReference type="EMBL" id="KAG9233997.1"/>
    </source>
</evidence>
<accession>A0A9P8C5B3</accession>
<name>A0A9P8C5B3_9HELO</name>
<dbReference type="NCBIfam" id="NF033635">
    <property type="entry name" value="SLATT_fungal"/>
    <property type="match status" value="1"/>
</dbReference>
<dbReference type="AlphaFoldDB" id="A0A9P8C5B3"/>
<feature type="region of interest" description="Disordered" evidence="1">
    <location>
        <begin position="1"/>
        <end position="25"/>
    </location>
</feature>
<dbReference type="Pfam" id="PF18142">
    <property type="entry name" value="SLATT_fungal"/>
    <property type="match status" value="1"/>
</dbReference>
<protein>
    <recommendedName>
        <fullName evidence="3">SMODS and SLOG-associating 2TM effector domain-containing protein</fullName>
    </recommendedName>
</protein>
<evidence type="ECO:0000313" key="5">
    <source>
        <dbReference type="Proteomes" id="UP000824998"/>
    </source>
</evidence>
<evidence type="ECO:0000256" key="2">
    <source>
        <dbReference type="SAM" id="Phobius"/>
    </source>
</evidence>
<dbReference type="PANTHER" id="PTHR38793:SF1">
    <property type="entry name" value="SMODS AND SLOG-ASSOCIATING 2TM EFFECTOR DOMAIN-CONTAINING PROTEIN"/>
    <property type="match status" value="1"/>
</dbReference>
<feature type="domain" description="SMODS and SLOG-associating 2TM effector" evidence="3">
    <location>
        <begin position="83"/>
        <end position="200"/>
    </location>
</feature>
<proteinExistence type="predicted"/>
<keyword evidence="5" id="KW-1185">Reference proteome</keyword>
<keyword evidence="2" id="KW-0812">Transmembrane</keyword>
<gene>
    <name evidence="4" type="ORF">BJ875DRAFT_28210</name>
</gene>
<dbReference type="InterPro" id="IPR041622">
    <property type="entry name" value="SLATT_fungi"/>
</dbReference>
<dbReference type="OrthoDB" id="5398270at2759"/>
<feature type="transmembrane region" description="Helical" evidence="2">
    <location>
        <begin position="94"/>
        <end position="115"/>
    </location>
</feature>